<dbReference type="OrthoDB" id="642895at2759"/>
<dbReference type="GO" id="GO:0005737">
    <property type="term" value="C:cytoplasm"/>
    <property type="evidence" value="ECO:0007669"/>
    <property type="project" value="TreeGrafter"/>
</dbReference>
<dbReference type="PANTHER" id="PTHR19321:SF41">
    <property type="entry name" value="FASCETTO-RELATED"/>
    <property type="match status" value="1"/>
</dbReference>
<accession>A0A7T8K893</accession>
<dbReference type="GO" id="GO:0008017">
    <property type="term" value="F:microtubule binding"/>
    <property type="evidence" value="ECO:0007669"/>
    <property type="project" value="InterPro"/>
</dbReference>
<sequence>DELELLKREHLERYISSCREELIDLWDKCYYSEEQRALFNAFFITEGSDALLEEYENEIEGLKAYYTANEAMFAMVQQRQELWNKKLELEARARIPTDL</sequence>
<dbReference type="Proteomes" id="UP000595437">
    <property type="component" value="Chromosome 7"/>
</dbReference>
<dbReference type="GO" id="GO:0051256">
    <property type="term" value="P:mitotic spindle midzone assembly"/>
    <property type="evidence" value="ECO:0007669"/>
    <property type="project" value="TreeGrafter"/>
</dbReference>
<organism evidence="1 2">
    <name type="scientific">Caligus rogercresseyi</name>
    <name type="common">Sea louse</name>
    <dbReference type="NCBI Taxonomy" id="217165"/>
    <lineage>
        <taxon>Eukaryota</taxon>
        <taxon>Metazoa</taxon>
        <taxon>Ecdysozoa</taxon>
        <taxon>Arthropoda</taxon>
        <taxon>Crustacea</taxon>
        <taxon>Multicrustacea</taxon>
        <taxon>Hexanauplia</taxon>
        <taxon>Copepoda</taxon>
        <taxon>Siphonostomatoida</taxon>
        <taxon>Caligidae</taxon>
        <taxon>Caligus</taxon>
    </lineage>
</organism>
<dbReference type="EMBL" id="CP045896">
    <property type="protein sequence ID" value="QQP49794.1"/>
    <property type="molecule type" value="Genomic_DNA"/>
</dbReference>
<dbReference type="PANTHER" id="PTHR19321">
    <property type="entry name" value="PROTEIN REGULATOR OF CYTOKINESIS 1 PRC1-RELATED"/>
    <property type="match status" value="1"/>
</dbReference>
<gene>
    <name evidence="1" type="ORF">FKW44_010581</name>
</gene>
<evidence type="ECO:0000313" key="1">
    <source>
        <dbReference type="EMBL" id="QQP49794.1"/>
    </source>
</evidence>
<name>A0A7T8K893_CALRO</name>
<dbReference type="GO" id="GO:1990023">
    <property type="term" value="C:mitotic spindle midzone"/>
    <property type="evidence" value="ECO:0007669"/>
    <property type="project" value="TreeGrafter"/>
</dbReference>
<dbReference type="InterPro" id="IPR007145">
    <property type="entry name" value="MAP65_Ase1_PRC1"/>
</dbReference>
<evidence type="ECO:0000313" key="2">
    <source>
        <dbReference type="Proteomes" id="UP000595437"/>
    </source>
</evidence>
<proteinExistence type="predicted"/>
<dbReference type="AlphaFoldDB" id="A0A7T8K893"/>
<protein>
    <submittedName>
        <fullName evidence="1">Protein regulator of cytokinesis 1</fullName>
    </submittedName>
</protein>
<dbReference type="Pfam" id="PF03999">
    <property type="entry name" value="MAP65_ASE1"/>
    <property type="match status" value="1"/>
</dbReference>
<reference evidence="2" key="1">
    <citation type="submission" date="2021-01" db="EMBL/GenBank/DDBJ databases">
        <title>Caligus Genome Assembly.</title>
        <authorList>
            <person name="Gallardo-Escarate C."/>
        </authorList>
    </citation>
    <scope>NUCLEOTIDE SEQUENCE [LARGE SCALE GENOMIC DNA]</scope>
</reference>
<feature type="non-terminal residue" evidence="1">
    <location>
        <position position="1"/>
    </location>
</feature>
<keyword evidence="2" id="KW-1185">Reference proteome</keyword>
<feature type="non-terminal residue" evidence="1">
    <location>
        <position position="99"/>
    </location>
</feature>